<reference evidence="6 7" key="1">
    <citation type="journal article" date="2019" name="Int. J. Syst. Evol. Microbiol.">
        <title>The Global Catalogue of Microorganisms (GCM) 10K type strain sequencing project: providing services to taxonomists for standard genome sequencing and annotation.</title>
        <authorList>
            <consortium name="The Broad Institute Genomics Platform"/>
            <consortium name="The Broad Institute Genome Sequencing Center for Infectious Disease"/>
            <person name="Wu L."/>
            <person name="Ma J."/>
        </authorList>
    </citation>
    <scope>NUCLEOTIDE SEQUENCE [LARGE SCALE GENOMIC DNA]</scope>
    <source>
        <strain evidence="6 7">JCM 17504</strain>
    </source>
</reference>
<dbReference type="GO" id="GO:0004540">
    <property type="term" value="F:RNA nuclease activity"/>
    <property type="evidence" value="ECO:0007669"/>
    <property type="project" value="InterPro"/>
</dbReference>
<evidence type="ECO:0000256" key="3">
    <source>
        <dbReference type="ARBA" id="ARBA00022722"/>
    </source>
</evidence>
<organism evidence="6 7">
    <name type="scientific">Haladaptatus pallidirubidus</name>
    <dbReference type="NCBI Taxonomy" id="1008152"/>
    <lineage>
        <taxon>Archaea</taxon>
        <taxon>Methanobacteriati</taxon>
        <taxon>Methanobacteriota</taxon>
        <taxon>Stenosarchaea group</taxon>
        <taxon>Halobacteria</taxon>
        <taxon>Halobacteriales</taxon>
        <taxon>Haladaptataceae</taxon>
        <taxon>Haladaptatus</taxon>
    </lineage>
</organism>
<evidence type="ECO:0000313" key="6">
    <source>
        <dbReference type="EMBL" id="GAA5060267.1"/>
    </source>
</evidence>
<evidence type="ECO:0000256" key="4">
    <source>
        <dbReference type="ARBA" id="ARBA00022801"/>
    </source>
</evidence>
<name>A0AAV3UND3_9EURY</name>
<evidence type="ECO:0000256" key="1">
    <source>
        <dbReference type="ARBA" id="ARBA00022553"/>
    </source>
</evidence>
<dbReference type="RefSeq" id="WP_227773423.1">
    <property type="nucleotide sequence ID" value="NZ_BAABKX010000018.1"/>
</dbReference>
<keyword evidence="7" id="KW-1185">Reference proteome</keyword>
<dbReference type="Pfam" id="PF01934">
    <property type="entry name" value="HepT-like"/>
    <property type="match status" value="1"/>
</dbReference>
<dbReference type="GO" id="GO:0110001">
    <property type="term" value="C:toxin-antitoxin complex"/>
    <property type="evidence" value="ECO:0007669"/>
    <property type="project" value="InterPro"/>
</dbReference>
<dbReference type="GeneID" id="68613617"/>
<dbReference type="AlphaFoldDB" id="A0AAV3UND3"/>
<dbReference type="InterPro" id="IPR008201">
    <property type="entry name" value="HepT-like"/>
</dbReference>
<comment type="similarity">
    <text evidence="5">Belongs to the HepT RNase toxin family.</text>
</comment>
<dbReference type="PANTHER" id="PTHR33397:SF5">
    <property type="entry name" value="RNASE YUTE-RELATED"/>
    <property type="match status" value="1"/>
</dbReference>
<dbReference type="NCBIfam" id="NF047751">
    <property type="entry name" value="HepT_toxin"/>
    <property type="match status" value="1"/>
</dbReference>
<dbReference type="Gene3D" id="1.20.120.580">
    <property type="entry name" value="bsu32300-like"/>
    <property type="match status" value="1"/>
</dbReference>
<evidence type="ECO:0000256" key="2">
    <source>
        <dbReference type="ARBA" id="ARBA00022649"/>
    </source>
</evidence>
<keyword evidence="4" id="KW-0378">Hydrolase</keyword>
<dbReference type="SUPFAM" id="SSF81593">
    <property type="entry name" value="Nucleotidyltransferase substrate binding subunit/domain"/>
    <property type="match status" value="1"/>
</dbReference>
<evidence type="ECO:0000256" key="5">
    <source>
        <dbReference type="ARBA" id="ARBA00024207"/>
    </source>
</evidence>
<dbReference type="GO" id="GO:0016787">
    <property type="term" value="F:hydrolase activity"/>
    <property type="evidence" value="ECO:0007669"/>
    <property type="project" value="UniProtKB-KW"/>
</dbReference>
<dbReference type="EMBL" id="BAABKX010000018">
    <property type="protein sequence ID" value="GAA5060267.1"/>
    <property type="molecule type" value="Genomic_DNA"/>
</dbReference>
<dbReference type="InterPro" id="IPR037038">
    <property type="entry name" value="HepT-like_sf"/>
</dbReference>
<dbReference type="Proteomes" id="UP001501729">
    <property type="component" value="Unassembled WGS sequence"/>
</dbReference>
<dbReference type="PANTHER" id="PTHR33397">
    <property type="entry name" value="UPF0331 PROTEIN YUTE"/>
    <property type="match status" value="1"/>
</dbReference>
<comment type="caution">
    <text evidence="6">The sequence shown here is derived from an EMBL/GenBank/DDBJ whole genome shotgun (WGS) entry which is preliminary data.</text>
</comment>
<dbReference type="InterPro" id="IPR052379">
    <property type="entry name" value="Type_VII_TA_RNase"/>
</dbReference>
<sequence>MDERTESRILEKAQYISEALAVLVQKRESLSFADYRAQREQRDIVEREFETTIEACIDIGKMILKADGETIPPTNVQVFHELERQEILDTKTARKMAQAAGFRNILSHQYGNDINDEDVYNFLHQNLPLFHEYLGQVRDFLD</sequence>
<protein>
    <submittedName>
        <fullName evidence="6">DUF86 domain-containing protein</fullName>
    </submittedName>
</protein>
<keyword evidence="2" id="KW-1277">Toxin-antitoxin system</keyword>
<gene>
    <name evidence="6" type="ORF">GCM10025751_45220</name>
</gene>
<accession>A0AAV3UND3</accession>
<proteinExistence type="inferred from homology"/>
<keyword evidence="1" id="KW-0597">Phosphoprotein</keyword>
<evidence type="ECO:0000313" key="7">
    <source>
        <dbReference type="Proteomes" id="UP001501729"/>
    </source>
</evidence>
<keyword evidence="3" id="KW-0540">Nuclease</keyword>